<proteinExistence type="predicted"/>
<reference evidence="3" key="1">
    <citation type="submission" date="2016-10" db="EMBL/GenBank/DDBJ databases">
        <authorList>
            <person name="Varghese N."/>
            <person name="Submissions S."/>
        </authorList>
    </citation>
    <scope>NUCLEOTIDE SEQUENCE [LARGE SCALE GENOMIC DNA]</scope>
    <source>
        <strain evidence="3">XJ109</strain>
    </source>
</reference>
<evidence type="ECO:0008006" key="4">
    <source>
        <dbReference type="Google" id="ProtNLM"/>
    </source>
</evidence>
<feature type="chain" id="PRO_5011441920" description="Lipoprotein" evidence="1">
    <location>
        <begin position="20"/>
        <end position="487"/>
    </location>
</feature>
<feature type="signal peptide" evidence="1">
    <location>
        <begin position="1"/>
        <end position="19"/>
    </location>
</feature>
<accession>A0A1I4X9K2</accession>
<evidence type="ECO:0000256" key="1">
    <source>
        <dbReference type="SAM" id="SignalP"/>
    </source>
</evidence>
<sequence length="487" mass="55566">MLLKIKIAFCLLSVSILFSCGDSLKKEINVAIRKDKVLDNSECKKIKDYISNNPKKYSELFEGKDLNESKYYDFISNYIKSEIRDGDGVKIECSSQIINPHVNIYIENSGSMDGYVNGNTQYKASLSDLLVQLRGVYDPNKIDPFFINSAIYKSEIKDVKNFISELNPKNKNYKIGNTSTSELNETLKLILSKTDDKSISLFFSDFIYSLDKNQNTISGLGIGKSLTKDAFLQRLNKTDFSTLILKFESDFDGFYYSSHNKPSYYKGQRPFYIWILGNPKLINDFISKIKINELQGFQNSYFISNTSENNIQYSIIQSNNDIGTYKISREKGESLQLDNVKSDNGKFKFTVAVDYNKLPDANFGLDANNYKVIGDFKILDIKVINQTILNDNFKPTVVKKIKESTATHLITLESTKPNFDKELSLQLTNQIPKWVFATNTNSDDNVATIQGKTFGFKYLIEGVNEAYSLKNNNQNNQLINLKFTLNR</sequence>
<evidence type="ECO:0000313" key="2">
    <source>
        <dbReference type="EMBL" id="SFN22445.1"/>
    </source>
</evidence>
<dbReference type="PROSITE" id="PS51257">
    <property type="entry name" value="PROKAR_LIPOPROTEIN"/>
    <property type="match status" value="1"/>
</dbReference>
<gene>
    <name evidence="2" type="ORF">SAMN05421738_108159</name>
</gene>
<dbReference type="OrthoDB" id="1067458at2"/>
<evidence type="ECO:0000313" key="3">
    <source>
        <dbReference type="Proteomes" id="UP000199149"/>
    </source>
</evidence>
<keyword evidence="3" id="KW-1185">Reference proteome</keyword>
<dbReference type="AlphaFoldDB" id="A0A1I4X9K2"/>
<dbReference type="STRING" id="684065.SAMN05421738_108159"/>
<dbReference type="EMBL" id="FOUZ01000008">
    <property type="protein sequence ID" value="SFN22445.1"/>
    <property type="molecule type" value="Genomic_DNA"/>
</dbReference>
<protein>
    <recommendedName>
        <fullName evidence="4">Lipoprotein</fullName>
    </recommendedName>
</protein>
<name>A0A1I4X9K2_9FLAO</name>
<keyword evidence="1" id="KW-0732">Signal</keyword>
<dbReference type="RefSeq" id="WP_092908394.1">
    <property type="nucleotide sequence ID" value="NZ_FOUZ01000008.1"/>
</dbReference>
<dbReference type="Proteomes" id="UP000199149">
    <property type="component" value="Unassembled WGS sequence"/>
</dbReference>
<organism evidence="2 3">
    <name type="scientific">Algoriella xinjiangensis</name>
    <dbReference type="NCBI Taxonomy" id="684065"/>
    <lineage>
        <taxon>Bacteria</taxon>
        <taxon>Pseudomonadati</taxon>
        <taxon>Bacteroidota</taxon>
        <taxon>Flavobacteriia</taxon>
        <taxon>Flavobacteriales</taxon>
        <taxon>Weeksellaceae</taxon>
        <taxon>Algoriella</taxon>
    </lineage>
</organism>